<sequence>MSLARRLVESAPGLRWHLSRARTPLYRCTFAAFGEGSVIVRPHILRGVDRIHVGANCAVYEGVWLQVEAGGGPLTIGDDTYLGHGVHLHAHDPVTIGRGVMLADGVFVGTADHGAHDRSAVHSTGPVSIGDGVFVGQRAIVLGGVTIGAGATVGAGAVVTRDVPAGATVAGVPARLVGGPA</sequence>
<dbReference type="InterPro" id="IPR011004">
    <property type="entry name" value="Trimer_LpxA-like_sf"/>
</dbReference>
<keyword evidence="1 3" id="KW-0808">Transferase</keyword>
<dbReference type="OrthoDB" id="2643438at2"/>
<dbReference type="GO" id="GO:0016740">
    <property type="term" value="F:transferase activity"/>
    <property type="evidence" value="ECO:0007669"/>
    <property type="project" value="UniProtKB-KW"/>
</dbReference>
<dbReference type="InterPro" id="IPR018357">
    <property type="entry name" value="Hexapep_transf_CS"/>
</dbReference>
<dbReference type="CDD" id="cd04647">
    <property type="entry name" value="LbH_MAT_like"/>
    <property type="match status" value="1"/>
</dbReference>
<accession>A0A2N3YJQ2</accession>
<dbReference type="AlphaFoldDB" id="A0A2N3YJQ2"/>
<evidence type="ECO:0000313" key="3">
    <source>
        <dbReference type="EMBL" id="PKW27080.1"/>
    </source>
</evidence>
<organism evidence="3 4">
    <name type="scientific">Phycicoccus duodecadis</name>
    <dbReference type="NCBI Taxonomy" id="173053"/>
    <lineage>
        <taxon>Bacteria</taxon>
        <taxon>Bacillati</taxon>
        <taxon>Actinomycetota</taxon>
        <taxon>Actinomycetes</taxon>
        <taxon>Micrococcales</taxon>
        <taxon>Intrasporangiaceae</taxon>
        <taxon>Phycicoccus</taxon>
    </lineage>
</organism>
<keyword evidence="4" id="KW-1185">Reference proteome</keyword>
<proteinExistence type="predicted"/>
<dbReference type="Proteomes" id="UP000233781">
    <property type="component" value="Unassembled WGS sequence"/>
</dbReference>
<evidence type="ECO:0000256" key="1">
    <source>
        <dbReference type="ARBA" id="ARBA00022679"/>
    </source>
</evidence>
<reference evidence="3 4" key="1">
    <citation type="submission" date="2017-12" db="EMBL/GenBank/DDBJ databases">
        <title>Sequencing the genomes of 1000 Actinobacteria strains.</title>
        <authorList>
            <person name="Klenk H.-P."/>
        </authorList>
    </citation>
    <scope>NUCLEOTIDE SEQUENCE [LARGE SCALE GENOMIC DNA]</scope>
    <source>
        <strain evidence="3 4">DSM 12806</strain>
    </source>
</reference>
<dbReference type="Gene3D" id="2.160.10.10">
    <property type="entry name" value="Hexapeptide repeat proteins"/>
    <property type="match status" value="1"/>
</dbReference>
<dbReference type="Pfam" id="PF14602">
    <property type="entry name" value="Hexapep_2"/>
    <property type="match status" value="2"/>
</dbReference>
<dbReference type="PROSITE" id="PS00101">
    <property type="entry name" value="HEXAPEP_TRANSFERASES"/>
    <property type="match status" value="1"/>
</dbReference>
<dbReference type="InterPro" id="IPR001451">
    <property type="entry name" value="Hexapep"/>
</dbReference>
<dbReference type="PANTHER" id="PTHR23416">
    <property type="entry name" value="SIALIC ACID SYNTHASE-RELATED"/>
    <property type="match status" value="1"/>
</dbReference>
<keyword evidence="2" id="KW-0677">Repeat</keyword>
<dbReference type="EMBL" id="PJNE01000001">
    <property type="protein sequence ID" value="PKW27080.1"/>
    <property type="molecule type" value="Genomic_DNA"/>
</dbReference>
<dbReference type="RefSeq" id="WP_101395557.1">
    <property type="nucleotide sequence ID" value="NZ_PJNE01000001.1"/>
</dbReference>
<dbReference type="SUPFAM" id="SSF51161">
    <property type="entry name" value="Trimeric LpxA-like enzymes"/>
    <property type="match status" value="1"/>
</dbReference>
<dbReference type="InterPro" id="IPR051159">
    <property type="entry name" value="Hexapeptide_acetyltransf"/>
</dbReference>
<evidence type="ECO:0000256" key="2">
    <source>
        <dbReference type="ARBA" id="ARBA00022737"/>
    </source>
</evidence>
<comment type="caution">
    <text evidence="3">The sequence shown here is derived from an EMBL/GenBank/DDBJ whole genome shotgun (WGS) entry which is preliminary data.</text>
</comment>
<name>A0A2N3YJQ2_9MICO</name>
<gene>
    <name evidence="3" type="ORF">ATL31_1915</name>
</gene>
<evidence type="ECO:0000313" key="4">
    <source>
        <dbReference type="Proteomes" id="UP000233781"/>
    </source>
</evidence>
<protein>
    <submittedName>
        <fullName evidence="3">Acetyltransferase-like isoleucine patch superfamily enzyme</fullName>
    </submittedName>
</protein>